<evidence type="ECO:0000313" key="6">
    <source>
        <dbReference type="EMBL" id="ACR11919.1"/>
    </source>
</evidence>
<evidence type="ECO:0000256" key="4">
    <source>
        <dbReference type="NCBIfam" id="TIGR01927"/>
    </source>
</evidence>
<evidence type="ECO:0000259" key="5">
    <source>
        <dbReference type="SMART" id="SM00922"/>
    </source>
</evidence>
<dbReference type="SUPFAM" id="SSF51604">
    <property type="entry name" value="Enolase C-terminal domain-like"/>
    <property type="match status" value="1"/>
</dbReference>
<keyword evidence="7" id="KW-1185">Reference proteome</keyword>
<dbReference type="KEGG" id="ttu:TERTU_2725"/>
<dbReference type="GO" id="GO:0043748">
    <property type="term" value="F:O-succinylbenzoate synthase activity"/>
    <property type="evidence" value="ECO:0007669"/>
    <property type="project" value="UniProtKB-EC"/>
</dbReference>
<evidence type="ECO:0000256" key="1">
    <source>
        <dbReference type="ARBA" id="ARBA00022723"/>
    </source>
</evidence>
<keyword evidence="3 6" id="KW-0456">Lyase</keyword>
<keyword evidence="2" id="KW-0460">Magnesium</keyword>
<organism evidence="6 7">
    <name type="scientific">Teredinibacter turnerae (strain ATCC 39867 / T7901)</name>
    <dbReference type="NCBI Taxonomy" id="377629"/>
    <lineage>
        <taxon>Bacteria</taxon>
        <taxon>Pseudomonadati</taxon>
        <taxon>Pseudomonadota</taxon>
        <taxon>Gammaproteobacteria</taxon>
        <taxon>Cellvibrionales</taxon>
        <taxon>Cellvibrionaceae</taxon>
        <taxon>Teredinibacter</taxon>
    </lineage>
</organism>
<gene>
    <name evidence="6" type="primary">menC</name>
    <name evidence="6" type="ordered locus">TERTU_2725</name>
</gene>
<dbReference type="SFLD" id="SFLDG00180">
    <property type="entry name" value="muconate_cycloisomerase"/>
    <property type="match status" value="1"/>
</dbReference>
<dbReference type="NCBIfam" id="TIGR01927">
    <property type="entry name" value="menC_gam_Gplu"/>
    <property type="match status" value="1"/>
</dbReference>
<dbReference type="Pfam" id="PF13378">
    <property type="entry name" value="MR_MLE_C"/>
    <property type="match status" value="1"/>
</dbReference>
<keyword evidence="1" id="KW-0479">Metal-binding</keyword>
<sequence length="323" mass="36259">MEQAFDAVTVYRYSLPFAKPLILSSCRLQDREVLLLEWRRGTHSFWTEVSPLPGYSSETLSCARRELDTVFDGVAYLSPALLENKLAQCQGDLLPSVSSTLAAAVFECRHANFNVPAVCPLLTAGDLTGATLARLVNSPVIKVKVGGLTLDEDIARISQICELPDFTGKLRLDANQRWNAKDIHRLCCKVDVERIEWLEDPLVVPEHYQQWAEFSTIPYALDETLHQNPQLPVRTDALHALILKPTLLGHQRLVSLCDWAQSHRVKTIFSSCFESPIGQRHLYALANIYGGTEAHGIDTLKYFSYLQEPQPVLDALVYDGRLL</sequence>
<dbReference type="EMBL" id="CP001614">
    <property type="protein sequence ID" value="ACR11919.1"/>
    <property type="molecule type" value="Genomic_DNA"/>
</dbReference>
<dbReference type="eggNOG" id="COG1441">
    <property type="taxonomic scope" value="Bacteria"/>
</dbReference>
<dbReference type="InterPro" id="IPR036849">
    <property type="entry name" value="Enolase-like_C_sf"/>
</dbReference>
<dbReference type="Proteomes" id="UP000009080">
    <property type="component" value="Chromosome"/>
</dbReference>
<reference evidence="6 7" key="1">
    <citation type="journal article" date="2009" name="PLoS ONE">
        <title>The complete genome of Teredinibacter turnerae T7901: an intracellular endosymbiont of marine wood-boring bivalves (shipworms).</title>
        <authorList>
            <person name="Yang J.C."/>
            <person name="Madupu R."/>
            <person name="Durkin A.S."/>
            <person name="Ekborg N.A."/>
            <person name="Pedamallu C.S."/>
            <person name="Hostetler J.B."/>
            <person name="Radune D."/>
            <person name="Toms B.S."/>
            <person name="Henrissat B."/>
            <person name="Coutinho P.M."/>
            <person name="Schwarz S."/>
            <person name="Field L."/>
            <person name="Trindade-Silva A.E."/>
            <person name="Soares C.A.G."/>
            <person name="Elshahawi S."/>
            <person name="Hanora A."/>
            <person name="Schmidt E.W."/>
            <person name="Haygood M.G."/>
            <person name="Posfai J."/>
            <person name="Benner J."/>
            <person name="Madinger C."/>
            <person name="Nove J."/>
            <person name="Anton B."/>
            <person name="Chaudhary K."/>
            <person name="Foster J."/>
            <person name="Holman A."/>
            <person name="Kumar S."/>
            <person name="Lessard P.A."/>
            <person name="Luyten Y.A."/>
            <person name="Slatko B."/>
            <person name="Wood N."/>
            <person name="Wu B."/>
            <person name="Teplitski M."/>
            <person name="Mougous J.D."/>
            <person name="Ward N."/>
            <person name="Eisen J.A."/>
            <person name="Badger J.H."/>
            <person name="Distel D.L."/>
        </authorList>
    </citation>
    <scope>NUCLEOTIDE SEQUENCE [LARGE SCALE GENOMIC DNA]</scope>
    <source>
        <strain evidence="7">ATCC 39867 / T7901</strain>
    </source>
</reference>
<dbReference type="SUPFAM" id="SSF54826">
    <property type="entry name" value="Enolase N-terminal domain-like"/>
    <property type="match status" value="1"/>
</dbReference>
<evidence type="ECO:0000313" key="7">
    <source>
        <dbReference type="Proteomes" id="UP000009080"/>
    </source>
</evidence>
<dbReference type="OrthoDB" id="3725747at2"/>
<dbReference type="Gene3D" id="3.30.390.10">
    <property type="entry name" value="Enolase-like, N-terminal domain"/>
    <property type="match status" value="1"/>
</dbReference>
<protein>
    <recommendedName>
        <fullName evidence="4">o-succinylbenzoate synthase</fullName>
        <ecNumber evidence="4">4.2.1.113</ecNumber>
    </recommendedName>
</protein>
<dbReference type="Gene3D" id="3.20.20.120">
    <property type="entry name" value="Enolase-like C-terminal domain"/>
    <property type="match status" value="1"/>
</dbReference>
<dbReference type="HOGENOM" id="CLU_030273_0_1_6"/>
<dbReference type="GO" id="GO:0009234">
    <property type="term" value="P:menaquinone biosynthetic process"/>
    <property type="evidence" value="ECO:0007669"/>
    <property type="project" value="UniProtKB-UniRule"/>
</dbReference>
<evidence type="ECO:0000256" key="3">
    <source>
        <dbReference type="ARBA" id="ARBA00023239"/>
    </source>
</evidence>
<dbReference type="GO" id="GO:0046872">
    <property type="term" value="F:metal ion binding"/>
    <property type="evidence" value="ECO:0007669"/>
    <property type="project" value="UniProtKB-KW"/>
</dbReference>
<dbReference type="InterPro" id="IPR029065">
    <property type="entry name" value="Enolase_C-like"/>
</dbReference>
<dbReference type="InterPro" id="IPR013342">
    <property type="entry name" value="Mandelate_racemase_C"/>
</dbReference>
<dbReference type="STRING" id="377629.TERTU_2725"/>
<name>C5BMH4_TERTT</name>
<dbReference type="SMART" id="SM00922">
    <property type="entry name" value="MR_MLE"/>
    <property type="match status" value="1"/>
</dbReference>
<proteinExistence type="predicted"/>
<dbReference type="RefSeq" id="WP_015818031.1">
    <property type="nucleotide sequence ID" value="NC_012997.1"/>
</dbReference>
<dbReference type="AlphaFoldDB" id="C5BMH4"/>
<dbReference type="InterPro" id="IPR029017">
    <property type="entry name" value="Enolase-like_N"/>
</dbReference>
<dbReference type="SFLD" id="SFLDF00009">
    <property type="entry name" value="o-succinylbenzoate_synthase"/>
    <property type="match status" value="1"/>
</dbReference>
<dbReference type="SFLD" id="SFLDS00001">
    <property type="entry name" value="Enolase"/>
    <property type="match status" value="1"/>
</dbReference>
<accession>C5BMH4</accession>
<dbReference type="PANTHER" id="PTHR48073:SF2">
    <property type="entry name" value="O-SUCCINYLBENZOATE SYNTHASE"/>
    <property type="match status" value="1"/>
</dbReference>
<feature type="domain" description="Mandelate racemase/muconate lactonizing enzyme C-terminal" evidence="5">
    <location>
        <begin position="124"/>
        <end position="218"/>
    </location>
</feature>
<dbReference type="EC" id="4.2.1.113" evidence="4"/>
<evidence type="ECO:0000256" key="2">
    <source>
        <dbReference type="ARBA" id="ARBA00022842"/>
    </source>
</evidence>
<dbReference type="Pfam" id="PF21508">
    <property type="entry name" value="MenC_N"/>
    <property type="match status" value="1"/>
</dbReference>
<dbReference type="PANTHER" id="PTHR48073">
    <property type="entry name" value="O-SUCCINYLBENZOATE SYNTHASE-RELATED"/>
    <property type="match status" value="1"/>
</dbReference>
<dbReference type="InterPro" id="IPR041338">
    <property type="entry name" value="OSBS_N"/>
</dbReference>